<dbReference type="PRINTS" id="PR00385">
    <property type="entry name" value="P450"/>
</dbReference>
<evidence type="ECO:0000256" key="4">
    <source>
        <dbReference type="ARBA" id="ARBA00023002"/>
    </source>
</evidence>
<dbReference type="PROSITE" id="PS00086">
    <property type="entry name" value="CYTOCHROME_P450"/>
    <property type="match status" value="1"/>
</dbReference>
<dbReference type="Gene3D" id="1.10.630.10">
    <property type="entry name" value="Cytochrome P450"/>
    <property type="match status" value="1"/>
</dbReference>
<feature type="binding site" description="axial binding residue" evidence="7">
    <location>
        <position position="449"/>
    </location>
    <ligand>
        <name>heme</name>
        <dbReference type="ChEBI" id="CHEBI:30413"/>
    </ligand>
    <ligandPart>
        <name>Fe</name>
        <dbReference type="ChEBI" id="CHEBI:18248"/>
    </ligandPart>
</feature>
<keyword evidence="9" id="KW-0732">Signal</keyword>
<evidence type="ECO:0000313" key="10">
    <source>
        <dbReference type="EMBL" id="KAK3056827.1"/>
    </source>
</evidence>
<dbReference type="PRINTS" id="PR00465">
    <property type="entry name" value="EP450IV"/>
</dbReference>
<accession>A0AAJ0LVE9</accession>
<dbReference type="InterPro" id="IPR002403">
    <property type="entry name" value="Cyt_P450_E_grp-IV"/>
</dbReference>
<keyword evidence="11" id="KW-1185">Reference proteome</keyword>
<organism evidence="10 11">
    <name type="scientific">Extremus antarcticus</name>
    <dbReference type="NCBI Taxonomy" id="702011"/>
    <lineage>
        <taxon>Eukaryota</taxon>
        <taxon>Fungi</taxon>
        <taxon>Dikarya</taxon>
        <taxon>Ascomycota</taxon>
        <taxon>Pezizomycotina</taxon>
        <taxon>Dothideomycetes</taxon>
        <taxon>Dothideomycetidae</taxon>
        <taxon>Mycosphaerellales</taxon>
        <taxon>Extremaceae</taxon>
        <taxon>Extremus</taxon>
    </lineage>
</organism>
<evidence type="ECO:0000256" key="5">
    <source>
        <dbReference type="ARBA" id="ARBA00023004"/>
    </source>
</evidence>
<keyword evidence="5 7" id="KW-0408">Iron</keyword>
<dbReference type="CDD" id="cd11041">
    <property type="entry name" value="CYP503A1-like"/>
    <property type="match status" value="1"/>
</dbReference>
<evidence type="ECO:0000256" key="8">
    <source>
        <dbReference type="RuleBase" id="RU000461"/>
    </source>
</evidence>
<dbReference type="SUPFAM" id="SSF48264">
    <property type="entry name" value="Cytochrome P450"/>
    <property type="match status" value="1"/>
</dbReference>
<dbReference type="PANTHER" id="PTHR46206:SF6">
    <property type="entry name" value="CYTOCHROME P450 MONOOXYGENASE AN1598-RELATED"/>
    <property type="match status" value="1"/>
</dbReference>
<dbReference type="InterPro" id="IPR036396">
    <property type="entry name" value="Cyt_P450_sf"/>
</dbReference>
<evidence type="ECO:0000256" key="9">
    <source>
        <dbReference type="SAM" id="SignalP"/>
    </source>
</evidence>
<protein>
    <recommendedName>
        <fullName evidence="12">Cytochrome P450</fullName>
    </recommendedName>
</protein>
<dbReference type="GO" id="GO:0004497">
    <property type="term" value="F:monooxygenase activity"/>
    <property type="evidence" value="ECO:0007669"/>
    <property type="project" value="UniProtKB-KW"/>
</dbReference>
<feature type="signal peptide" evidence="9">
    <location>
        <begin position="1"/>
        <end position="24"/>
    </location>
</feature>
<comment type="cofactor">
    <cofactor evidence="1 7">
        <name>heme</name>
        <dbReference type="ChEBI" id="CHEBI:30413"/>
    </cofactor>
</comment>
<keyword evidence="6 8" id="KW-0503">Monooxygenase</keyword>
<dbReference type="GO" id="GO:0020037">
    <property type="term" value="F:heme binding"/>
    <property type="evidence" value="ECO:0007669"/>
    <property type="project" value="InterPro"/>
</dbReference>
<comment type="caution">
    <text evidence="10">The sequence shown here is derived from an EMBL/GenBank/DDBJ whole genome shotgun (WGS) entry which is preliminary data.</text>
</comment>
<keyword evidence="7 8" id="KW-0349">Heme</keyword>
<feature type="chain" id="PRO_5042523178" description="Cytochrome P450" evidence="9">
    <location>
        <begin position="25"/>
        <end position="515"/>
    </location>
</feature>
<evidence type="ECO:0000256" key="1">
    <source>
        <dbReference type="ARBA" id="ARBA00001971"/>
    </source>
</evidence>
<reference evidence="10" key="1">
    <citation type="submission" date="2023-04" db="EMBL/GenBank/DDBJ databases">
        <title>Black Yeasts Isolated from many extreme environments.</title>
        <authorList>
            <person name="Coleine C."/>
            <person name="Stajich J.E."/>
            <person name="Selbmann L."/>
        </authorList>
    </citation>
    <scope>NUCLEOTIDE SEQUENCE</scope>
    <source>
        <strain evidence="10">CCFEE 5312</strain>
    </source>
</reference>
<sequence>MFTIGWSPIILGLVILALIAYSTAVKRQRQPKLDFPSAEIDESDWHGSLMRAKTKFGLEPFLFGTHDKTLILPHHLLEELKNLPDNQISFQDQVASLLLGQFSGIAKHDLQPLIKTLNHDVTRNLQAVLASLQEEVRFAVGKEIGQCKDWTSIRVLQSFQRIVARSTAQLFVGPSLCRDVDWLEITLGFTKAVTKAVLDIQCTPKAIRPFTMLISAPARHILYYRRRCHLKIRPTLDAMTLSLTRAGGQKQVGDNELNLPRWLLKHGQMTGGKHDVDLLEDNILAASFAAIHTTSFTLTNVVFDLAAHPDVADVLRTEITEVLEHSEEGNITKSEMPKLRKLDSAINESLRMHPMSSAATQRIVTAKEGITLSTGQCLPVGTRFAFGQALQTDAMAEKHLQPRPHQPPLDEYCPFRFSDLRAEDGEANKHQLVSSNIENTVFGYGRHACPGRFFASNEIKTILIEMLIRYDFALSPSSRGSGVTGSRPATQARFLGYYPDENGAVVFKERTSREA</sequence>
<dbReference type="PANTHER" id="PTHR46206">
    <property type="entry name" value="CYTOCHROME P450"/>
    <property type="match status" value="1"/>
</dbReference>
<proteinExistence type="inferred from homology"/>
<evidence type="ECO:0000256" key="2">
    <source>
        <dbReference type="ARBA" id="ARBA00010617"/>
    </source>
</evidence>
<evidence type="ECO:0000313" key="11">
    <source>
        <dbReference type="Proteomes" id="UP001271007"/>
    </source>
</evidence>
<keyword evidence="4 8" id="KW-0560">Oxidoreductase</keyword>
<comment type="similarity">
    <text evidence="2 8">Belongs to the cytochrome P450 family.</text>
</comment>
<keyword evidence="3 7" id="KW-0479">Metal-binding</keyword>
<name>A0AAJ0LVE9_9PEZI</name>
<evidence type="ECO:0008006" key="12">
    <source>
        <dbReference type="Google" id="ProtNLM"/>
    </source>
</evidence>
<dbReference type="EMBL" id="JAWDJX010000005">
    <property type="protein sequence ID" value="KAK3056827.1"/>
    <property type="molecule type" value="Genomic_DNA"/>
</dbReference>
<evidence type="ECO:0000256" key="6">
    <source>
        <dbReference type="ARBA" id="ARBA00023033"/>
    </source>
</evidence>
<dbReference type="GO" id="GO:0016705">
    <property type="term" value="F:oxidoreductase activity, acting on paired donors, with incorporation or reduction of molecular oxygen"/>
    <property type="evidence" value="ECO:0007669"/>
    <property type="project" value="InterPro"/>
</dbReference>
<dbReference type="AlphaFoldDB" id="A0AAJ0LVE9"/>
<dbReference type="GO" id="GO:0005506">
    <property type="term" value="F:iron ion binding"/>
    <property type="evidence" value="ECO:0007669"/>
    <property type="project" value="InterPro"/>
</dbReference>
<evidence type="ECO:0000256" key="3">
    <source>
        <dbReference type="ARBA" id="ARBA00022723"/>
    </source>
</evidence>
<dbReference type="InterPro" id="IPR017972">
    <property type="entry name" value="Cyt_P450_CS"/>
</dbReference>
<dbReference type="Pfam" id="PF00067">
    <property type="entry name" value="p450"/>
    <property type="match status" value="1"/>
</dbReference>
<dbReference type="Proteomes" id="UP001271007">
    <property type="component" value="Unassembled WGS sequence"/>
</dbReference>
<gene>
    <name evidence="10" type="ORF">LTR09_002620</name>
</gene>
<evidence type="ECO:0000256" key="7">
    <source>
        <dbReference type="PIRSR" id="PIRSR602403-1"/>
    </source>
</evidence>
<dbReference type="InterPro" id="IPR001128">
    <property type="entry name" value="Cyt_P450"/>
</dbReference>